<dbReference type="STRING" id="630390.A0A180H168"/>
<evidence type="ECO:0000313" key="8">
    <source>
        <dbReference type="EnsemblFungi" id="PTTG_25512-t43_1-p1"/>
    </source>
</evidence>
<evidence type="ECO:0000313" key="9">
    <source>
        <dbReference type="Proteomes" id="UP000005240"/>
    </source>
</evidence>
<dbReference type="GO" id="GO:0016929">
    <property type="term" value="F:deSUMOylase activity"/>
    <property type="evidence" value="ECO:0007669"/>
    <property type="project" value="TreeGrafter"/>
</dbReference>
<reference evidence="8" key="4">
    <citation type="submission" date="2025-05" db="UniProtKB">
        <authorList>
            <consortium name="EnsemblFungi"/>
        </authorList>
    </citation>
    <scope>IDENTIFICATION</scope>
    <source>
        <strain evidence="8">isolate 1-1 / race 1 (BBBD)</strain>
    </source>
</reference>
<dbReference type="VEuPathDB" id="FungiDB:PTTG_25512"/>
<name>A0A180H168_PUCT1</name>
<dbReference type="PANTHER" id="PTHR12606">
    <property type="entry name" value="SENTRIN/SUMO-SPECIFIC PROTEASE"/>
    <property type="match status" value="1"/>
</dbReference>
<dbReference type="PROSITE" id="PS50600">
    <property type="entry name" value="ULP_PROTEASE"/>
    <property type="match status" value="1"/>
</dbReference>
<evidence type="ECO:0000256" key="1">
    <source>
        <dbReference type="ARBA" id="ARBA00005234"/>
    </source>
</evidence>
<dbReference type="AlphaFoldDB" id="A0A180H168"/>
<dbReference type="OrthoDB" id="1939479at2759"/>
<dbReference type="Gene3D" id="3.40.395.10">
    <property type="entry name" value="Adenoviral Proteinase, Chain A"/>
    <property type="match status" value="1"/>
</dbReference>
<sequence length="514" mass="59217">MLEQFPDEQTARKHTKRSNINSKHPQKRVRRRTSSIYNNSFTTHETSPPPSSPIQATTPSNTNSNTNMAEKDGQKKSTLPALPFPFSFSRSTIPQERRIPLLRARDKSKAFANKVVTLIKVGANPCNTSHLAFVSPASQQFALAQVASAFNQESASNTSFTKYKDDLKLLNGEDNQTRLQIQQVRGRNQLSASTTARTKDFQSSILQTANATLETPRPPEPALPAFDYLQARKKELDETFGLVKKQKARKWRKALDDEKQAYVQKILQQPGQISDLPGANCEARDIRKLRPRQWINDEIVTFYTVLINNRSLAYEKHPEEFPDQERFLRVHCFNSFFMGKYDKDGYDGVKRWSKKTDLLQKDVIIFPINIKNAHWTCAAINLRCKRFEYFDSMSNPNQSVLANLRDYIVNEALAKKKITLDVSDWPDCFYEDIPQQNNSFDCGIFVCQFMDCLSRDWSTTQKTTRPPNQSAITDLPPSKERETLFDFGQENMEYIRSKMIYEIASKRFLDEEWA</sequence>
<feature type="compositionally biased region" description="Polar residues" evidence="5">
    <location>
        <begin position="34"/>
        <end position="46"/>
    </location>
</feature>
<dbReference type="Proteomes" id="UP000005240">
    <property type="component" value="Unassembled WGS sequence"/>
</dbReference>
<evidence type="ECO:0000313" key="7">
    <source>
        <dbReference type="EMBL" id="OAV98797.1"/>
    </source>
</evidence>
<dbReference type="InterPro" id="IPR003653">
    <property type="entry name" value="Peptidase_C48_C"/>
</dbReference>
<proteinExistence type="inferred from homology"/>
<protein>
    <submittedName>
        <fullName evidence="8">ULP_PROTEASE domain-containing protein</fullName>
    </submittedName>
</protein>
<dbReference type="SUPFAM" id="SSF54001">
    <property type="entry name" value="Cysteine proteinases"/>
    <property type="match status" value="1"/>
</dbReference>
<dbReference type="GO" id="GO:0006508">
    <property type="term" value="P:proteolysis"/>
    <property type="evidence" value="ECO:0007669"/>
    <property type="project" value="UniProtKB-KW"/>
</dbReference>
<accession>A0A180H168</accession>
<gene>
    <name evidence="7" type="ORF">PTTG_25512</name>
</gene>
<evidence type="ECO:0000256" key="5">
    <source>
        <dbReference type="SAM" id="MobiDB-lite"/>
    </source>
</evidence>
<comment type="similarity">
    <text evidence="1">Belongs to the peptidase C48 family.</text>
</comment>
<feature type="compositionally biased region" description="Low complexity" evidence="5">
    <location>
        <begin position="57"/>
        <end position="67"/>
    </location>
</feature>
<feature type="region of interest" description="Disordered" evidence="5">
    <location>
        <begin position="1"/>
        <end position="83"/>
    </location>
</feature>
<evidence type="ECO:0000259" key="6">
    <source>
        <dbReference type="PROSITE" id="PS50600"/>
    </source>
</evidence>
<keyword evidence="4" id="KW-0788">Thiol protease</keyword>
<reference evidence="7" key="1">
    <citation type="submission" date="2009-11" db="EMBL/GenBank/DDBJ databases">
        <authorList>
            <consortium name="The Broad Institute Genome Sequencing Platform"/>
            <person name="Ward D."/>
            <person name="Feldgarden M."/>
            <person name="Earl A."/>
            <person name="Young S.K."/>
            <person name="Zeng Q."/>
            <person name="Koehrsen M."/>
            <person name="Alvarado L."/>
            <person name="Berlin A."/>
            <person name="Bochicchio J."/>
            <person name="Borenstein D."/>
            <person name="Chapman S.B."/>
            <person name="Chen Z."/>
            <person name="Engels R."/>
            <person name="Freedman E."/>
            <person name="Gellesch M."/>
            <person name="Goldberg J."/>
            <person name="Griggs A."/>
            <person name="Gujja S."/>
            <person name="Heilman E."/>
            <person name="Heiman D."/>
            <person name="Hepburn T."/>
            <person name="Howarth C."/>
            <person name="Jen D."/>
            <person name="Larson L."/>
            <person name="Lewis B."/>
            <person name="Mehta T."/>
            <person name="Park D."/>
            <person name="Pearson M."/>
            <person name="Roberts A."/>
            <person name="Saif S."/>
            <person name="Shea T."/>
            <person name="Shenoy N."/>
            <person name="Sisk P."/>
            <person name="Stolte C."/>
            <person name="Sykes S."/>
            <person name="Thomson T."/>
            <person name="Walk T."/>
            <person name="White J."/>
            <person name="Yandava C."/>
            <person name="Izard J."/>
            <person name="Baranova O.V."/>
            <person name="Blanton J.M."/>
            <person name="Tanner A.C."/>
            <person name="Dewhirst F.E."/>
            <person name="Haas B."/>
            <person name="Nusbaum C."/>
            <person name="Birren B."/>
        </authorList>
    </citation>
    <scope>NUCLEOTIDE SEQUENCE [LARGE SCALE GENOMIC DNA]</scope>
    <source>
        <strain evidence="7">1-1 BBBD Race 1</strain>
    </source>
</reference>
<dbReference type="FunFam" id="3.40.395.10:FF:000024">
    <property type="entry name" value="Chromosome 1, whole genome shotgun sequence"/>
    <property type="match status" value="1"/>
</dbReference>
<evidence type="ECO:0000256" key="4">
    <source>
        <dbReference type="ARBA" id="ARBA00022807"/>
    </source>
</evidence>
<dbReference type="GO" id="GO:0005634">
    <property type="term" value="C:nucleus"/>
    <property type="evidence" value="ECO:0007669"/>
    <property type="project" value="TreeGrafter"/>
</dbReference>
<dbReference type="PANTHER" id="PTHR12606:SF141">
    <property type="entry name" value="GH15225P-RELATED"/>
    <property type="match status" value="1"/>
</dbReference>
<reference evidence="7" key="2">
    <citation type="submission" date="2016-05" db="EMBL/GenBank/DDBJ databases">
        <title>Comparative analysis highlights variable genome content of wheat rusts and divergence of the mating loci.</title>
        <authorList>
            <person name="Cuomo C.A."/>
            <person name="Bakkeren G."/>
            <person name="Szabo L."/>
            <person name="Khalil H."/>
            <person name="Joly D."/>
            <person name="Goldberg J."/>
            <person name="Young S."/>
            <person name="Zeng Q."/>
            <person name="Fellers J."/>
        </authorList>
    </citation>
    <scope>NUCLEOTIDE SEQUENCE [LARGE SCALE GENOMIC DNA]</scope>
    <source>
        <strain evidence="7">1-1 BBBD Race 1</strain>
    </source>
</reference>
<dbReference type="GO" id="GO:0016926">
    <property type="term" value="P:protein desumoylation"/>
    <property type="evidence" value="ECO:0007669"/>
    <property type="project" value="TreeGrafter"/>
</dbReference>
<feature type="domain" description="Ubiquitin-like protease family profile" evidence="6">
    <location>
        <begin position="279"/>
        <end position="453"/>
    </location>
</feature>
<keyword evidence="9" id="KW-1185">Reference proteome</keyword>
<dbReference type="Pfam" id="PF02902">
    <property type="entry name" value="Peptidase_C48"/>
    <property type="match status" value="1"/>
</dbReference>
<feature type="compositionally biased region" description="Basic residues" evidence="5">
    <location>
        <begin position="24"/>
        <end position="33"/>
    </location>
</feature>
<reference evidence="8 9" key="3">
    <citation type="journal article" date="2017" name="G3 (Bethesda)">
        <title>Comparative analysis highlights variable genome content of wheat rusts and divergence of the mating loci.</title>
        <authorList>
            <person name="Cuomo C.A."/>
            <person name="Bakkeren G."/>
            <person name="Khalil H.B."/>
            <person name="Panwar V."/>
            <person name="Joly D."/>
            <person name="Linning R."/>
            <person name="Sakthikumar S."/>
            <person name="Song X."/>
            <person name="Adiconis X."/>
            <person name="Fan L."/>
            <person name="Goldberg J.M."/>
            <person name="Levin J.Z."/>
            <person name="Young S."/>
            <person name="Zeng Q."/>
            <person name="Anikster Y."/>
            <person name="Bruce M."/>
            <person name="Wang M."/>
            <person name="Yin C."/>
            <person name="McCallum B."/>
            <person name="Szabo L.J."/>
            <person name="Hulbert S."/>
            <person name="Chen X."/>
            <person name="Fellers J.P."/>
        </authorList>
    </citation>
    <scope>NUCLEOTIDE SEQUENCE</scope>
    <source>
        <strain evidence="8">isolate 1-1 / race 1 (BBBD)</strain>
        <strain evidence="9">Isolate 1-1 / race 1 (BBBD)</strain>
    </source>
</reference>
<keyword evidence="3" id="KW-0378">Hydrolase</keyword>
<dbReference type="EnsemblFungi" id="PTTG_25512-t43_1">
    <property type="protein sequence ID" value="PTTG_25512-t43_1-p1"/>
    <property type="gene ID" value="PTTG_25512"/>
</dbReference>
<dbReference type="InterPro" id="IPR038765">
    <property type="entry name" value="Papain-like_cys_pep_sf"/>
</dbReference>
<keyword evidence="2" id="KW-0645">Protease</keyword>
<organism evidence="7">
    <name type="scientific">Puccinia triticina (isolate 1-1 / race 1 (BBBD))</name>
    <name type="common">Brown leaf rust fungus</name>
    <dbReference type="NCBI Taxonomy" id="630390"/>
    <lineage>
        <taxon>Eukaryota</taxon>
        <taxon>Fungi</taxon>
        <taxon>Dikarya</taxon>
        <taxon>Basidiomycota</taxon>
        <taxon>Pucciniomycotina</taxon>
        <taxon>Pucciniomycetes</taxon>
        <taxon>Pucciniales</taxon>
        <taxon>Pucciniaceae</taxon>
        <taxon>Puccinia</taxon>
    </lineage>
</organism>
<dbReference type="EMBL" id="ADAS02000005">
    <property type="protein sequence ID" value="OAV98797.1"/>
    <property type="molecule type" value="Genomic_DNA"/>
</dbReference>
<evidence type="ECO:0000256" key="3">
    <source>
        <dbReference type="ARBA" id="ARBA00022801"/>
    </source>
</evidence>
<evidence type="ECO:0000256" key="2">
    <source>
        <dbReference type="ARBA" id="ARBA00022670"/>
    </source>
</evidence>